<dbReference type="Proteomes" id="UP000007488">
    <property type="component" value="Chromosome"/>
</dbReference>
<feature type="domain" description="DUF1540" evidence="1">
    <location>
        <begin position="12"/>
        <end position="51"/>
    </location>
</feature>
<dbReference type="InterPro" id="IPR011437">
    <property type="entry name" value="DUF1540"/>
</dbReference>
<sequence length="56" mass="6235">MVKKMDSPNTGIKCEVSTCRYYSSGDHCTAEIIEVQNKDASTSRDTNCNTFIPRGM</sequence>
<dbReference type="KEGG" id="sgy:Sgly_3175"/>
<dbReference type="AlphaFoldDB" id="F0T1L7"/>
<organism evidence="2 3">
    <name type="scientific">Syntrophobotulus glycolicus (strain DSM 8271 / FlGlyR)</name>
    <dbReference type="NCBI Taxonomy" id="645991"/>
    <lineage>
        <taxon>Bacteria</taxon>
        <taxon>Bacillati</taxon>
        <taxon>Bacillota</taxon>
        <taxon>Clostridia</taxon>
        <taxon>Eubacteriales</taxon>
        <taxon>Desulfitobacteriaceae</taxon>
        <taxon>Syntrophobotulus</taxon>
    </lineage>
</organism>
<evidence type="ECO:0000313" key="3">
    <source>
        <dbReference type="Proteomes" id="UP000007488"/>
    </source>
</evidence>
<dbReference type="HOGENOM" id="CLU_201605_2_0_9"/>
<evidence type="ECO:0000259" key="1">
    <source>
        <dbReference type="Pfam" id="PF07561"/>
    </source>
</evidence>
<reference evidence="2 3" key="1">
    <citation type="journal article" date="2011" name="Stand. Genomic Sci.">
        <title>Complete genome sequence of Syntrophobotulus glycolicus type strain (FlGlyR).</title>
        <authorList>
            <person name="Han C."/>
            <person name="Mwirichia R."/>
            <person name="Chertkov O."/>
            <person name="Held B."/>
            <person name="Lapidus A."/>
            <person name="Nolan M."/>
            <person name="Lucas S."/>
            <person name="Hammon N."/>
            <person name="Deshpande S."/>
            <person name="Cheng J.F."/>
            <person name="Tapia R."/>
            <person name="Goodwin L."/>
            <person name="Pitluck S."/>
            <person name="Huntemann M."/>
            <person name="Liolios K."/>
            <person name="Ivanova N."/>
            <person name="Pagani I."/>
            <person name="Mavromatis K."/>
            <person name="Ovchinikova G."/>
            <person name="Pati A."/>
            <person name="Chen A."/>
            <person name="Palaniappan K."/>
            <person name="Land M."/>
            <person name="Hauser L."/>
            <person name="Brambilla E.M."/>
            <person name="Rohde M."/>
            <person name="Spring S."/>
            <person name="Sikorski J."/>
            <person name="Goker M."/>
            <person name="Woyke T."/>
            <person name="Bristow J."/>
            <person name="Eisen J.A."/>
            <person name="Markowitz V."/>
            <person name="Hugenholtz P."/>
            <person name="Kyrpides N.C."/>
            <person name="Klenk H.P."/>
            <person name="Detter J.C."/>
        </authorList>
    </citation>
    <scope>NUCLEOTIDE SEQUENCE [LARGE SCALE GENOMIC DNA]</scope>
    <source>
        <strain evidence="3">DSM 8271 / FlGlyR</strain>
    </source>
</reference>
<accession>F0T1L7</accession>
<gene>
    <name evidence="2" type="ordered locus">Sgly_3175</name>
</gene>
<dbReference type="STRING" id="645991.Sgly_3175"/>
<dbReference type="eggNOG" id="ENOG5033F25">
    <property type="taxonomic scope" value="Bacteria"/>
</dbReference>
<dbReference type="Pfam" id="PF07561">
    <property type="entry name" value="DUF1540"/>
    <property type="match status" value="1"/>
</dbReference>
<reference evidence="3" key="2">
    <citation type="submission" date="2011-02" db="EMBL/GenBank/DDBJ databases">
        <title>The complete genome of Syntrophobotulus glycolicus DSM 8271.</title>
        <authorList>
            <person name="Lucas S."/>
            <person name="Copeland A."/>
            <person name="Lapidus A."/>
            <person name="Bruce D."/>
            <person name="Goodwin L."/>
            <person name="Pitluck S."/>
            <person name="Kyrpides N."/>
            <person name="Mavromatis K."/>
            <person name="Pagani I."/>
            <person name="Ivanova N."/>
            <person name="Mikhailova N."/>
            <person name="Chertkov O."/>
            <person name="Held B."/>
            <person name="Detter J.C."/>
            <person name="Tapia R."/>
            <person name="Han C."/>
            <person name="Land M."/>
            <person name="Hauser L."/>
            <person name="Markowitz V."/>
            <person name="Cheng J.-F."/>
            <person name="Hugenholtz P."/>
            <person name="Woyke T."/>
            <person name="Wu D."/>
            <person name="Spring S."/>
            <person name="Schroeder M."/>
            <person name="Brambilla E."/>
            <person name="Klenk H.-P."/>
            <person name="Eisen J.A."/>
        </authorList>
    </citation>
    <scope>NUCLEOTIDE SEQUENCE [LARGE SCALE GENOMIC DNA]</scope>
    <source>
        <strain evidence="3">DSM 8271 / FlGlyR</strain>
    </source>
</reference>
<evidence type="ECO:0000313" key="2">
    <source>
        <dbReference type="EMBL" id="ADY57441.1"/>
    </source>
</evidence>
<dbReference type="EMBL" id="CP002547">
    <property type="protein sequence ID" value="ADY57441.1"/>
    <property type="molecule type" value="Genomic_DNA"/>
</dbReference>
<protein>
    <recommendedName>
        <fullName evidence="1">DUF1540 domain-containing protein</fullName>
    </recommendedName>
</protein>
<proteinExistence type="predicted"/>
<keyword evidence="3" id="KW-1185">Reference proteome</keyword>
<name>F0T1L7_SYNGF</name>